<dbReference type="InterPro" id="IPR006020">
    <property type="entry name" value="PTB/PI_dom"/>
</dbReference>
<name>A0AAD1RZL8_PELCU</name>
<feature type="compositionally biased region" description="Basic and acidic residues" evidence="3">
    <location>
        <begin position="58"/>
        <end position="74"/>
    </location>
</feature>
<evidence type="ECO:0000256" key="3">
    <source>
        <dbReference type="SAM" id="MobiDB-lite"/>
    </source>
</evidence>
<evidence type="ECO:0000259" key="4">
    <source>
        <dbReference type="PROSITE" id="PS01179"/>
    </source>
</evidence>
<dbReference type="SUPFAM" id="SSF50729">
    <property type="entry name" value="PH domain-like"/>
    <property type="match status" value="1"/>
</dbReference>
<reference evidence="5" key="1">
    <citation type="submission" date="2022-03" db="EMBL/GenBank/DDBJ databases">
        <authorList>
            <person name="Alioto T."/>
            <person name="Alioto T."/>
            <person name="Gomez Garrido J."/>
        </authorList>
    </citation>
    <scope>NUCLEOTIDE SEQUENCE</scope>
</reference>
<dbReference type="InterPro" id="IPR051230">
    <property type="entry name" value="APP-Binding"/>
</dbReference>
<keyword evidence="1" id="KW-0813">Transport</keyword>
<keyword evidence="6" id="KW-1185">Reference proteome</keyword>
<dbReference type="PANTHER" id="PTHR12345:SF9">
    <property type="entry name" value="AMYLOID-BETA A4 PRECURSOR PROTEIN-BINDING FAMILY A MEMBER 3"/>
    <property type="match status" value="1"/>
</dbReference>
<dbReference type="GO" id="GO:0007268">
    <property type="term" value="P:chemical synaptic transmission"/>
    <property type="evidence" value="ECO:0007669"/>
    <property type="project" value="TreeGrafter"/>
</dbReference>
<protein>
    <submittedName>
        <fullName evidence="5">Amyloid beta A4 -binding family A member 3-like</fullName>
    </submittedName>
</protein>
<dbReference type="CDD" id="cd01208">
    <property type="entry name" value="PTB_X11"/>
    <property type="match status" value="1"/>
</dbReference>
<dbReference type="GO" id="GO:0005737">
    <property type="term" value="C:cytoplasm"/>
    <property type="evidence" value="ECO:0007669"/>
    <property type="project" value="TreeGrafter"/>
</dbReference>
<accession>A0AAD1RZL8</accession>
<dbReference type="GO" id="GO:0001540">
    <property type="term" value="F:amyloid-beta binding"/>
    <property type="evidence" value="ECO:0007669"/>
    <property type="project" value="TreeGrafter"/>
</dbReference>
<evidence type="ECO:0000313" key="5">
    <source>
        <dbReference type="EMBL" id="CAH2283420.1"/>
    </source>
</evidence>
<proteinExistence type="predicted"/>
<dbReference type="SMART" id="SM00462">
    <property type="entry name" value="PTB"/>
    <property type="match status" value="1"/>
</dbReference>
<dbReference type="EMBL" id="OW240915">
    <property type="protein sequence ID" value="CAH2283420.1"/>
    <property type="molecule type" value="Genomic_DNA"/>
</dbReference>
<dbReference type="GO" id="GO:0043197">
    <property type="term" value="C:dendritic spine"/>
    <property type="evidence" value="ECO:0007669"/>
    <property type="project" value="TreeGrafter"/>
</dbReference>
<dbReference type="Proteomes" id="UP001295444">
    <property type="component" value="Chromosome 04"/>
</dbReference>
<dbReference type="InterPro" id="IPR011993">
    <property type="entry name" value="PH-like_dom_sf"/>
</dbReference>
<evidence type="ECO:0000313" key="6">
    <source>
        <dbReference type="Proteomes" id="UP001295444"/>
    </source>
</evidence>
<dbReference type="GO" id="GO:0005886">
    <property type="term" value="C:plasma membrane"/>
    <property type="evidence" value="ECO:0007669"/>
    <property type="project" value="TreeGrafter"/>
</dbReference>
<dbReference type="FunFam" id="2.30.29.30:FF:000222">
    <property type="entry name" value="amyloid beta A4 precursor protein-binding family A member 3"/>
    <property type="match status" value="1"/>
</dbReference>
<dbReference type="PANTHER" id="PTHR12345">
    <property type="entry name" value="SYNTENIN RELATED"/>
    <property type="match status" value="1"/>
</dbReference>
<feature type="region of interest" description="Disordered" evidence="3">
    <location>
        <begin position="33"/>
        <end position="74"/>
    </location>
</feature>
<dbReference type="Pfam" id="PF00640">
    <property type="entry name" value="PID"/>
    <property type="match status" value="1"/>
</dbReference>
<dbReference type="Gene3D" id="2.30.29.30">
    <property type="entry name" value="Pleckstrin-homology domain (PH domain)/Phosphotyrosine-binding domain (PTB)"/>
    <property type="match status" value="1"/>
</dbReference>
<dbReference type="PROSITE" id="PS01179">
    <property type="entry name" value="PID"/>
    <property type="match status" value="1"/>
</dbReference>
<organism evidence="5 6">
    <name type="scientific">Pelobates cultripes</name>
    <name type="common">Western spadefoot toad</name>
    <dbReference type="NCBI Taxonomy" id="61616"/>
    <lineage>
        <taxon>Eukaryota</taxon>
        <taxon>Metazoa</taxon>
        <taxon>Chordata</taxon>
        <taxon>Craniata</taxon>
        <taxon>Vertebrata</taxon>
        <taxon>Euteleostomi</taxon>
        <taxon>Amphibia</taxon>
        <taxon>Batrachia</taxon>
        <taxon>Anura</taxon>
        <taxon>Pelobatoidea</taxon>
        <taxon>Pelobatidae</taxon>
        <taxon>Pelobates</taxon>
    </lineage>
</organism>
<feature type="domain" description="PID" evidence="4">
    <location>
        <begin position="247"/>
        <end position="387"/>
    </location>
</feature>
<evidence type="ECO:0000256" key="2">
    <source>
        <dbReference type="ARBA" id="ARBA00022737"/>
    </source>
</evidence>
<evidence type="ECO:0000256" key="1">
    <source>
        <dbReference type="ARBA" id="ARBA00022448"/>
    </source>
</evidence>
<gene>
    <name evidence="5" type="ORF">PECUL_23A029741</name>
</gene>
<dbReference type="AlphaFoldDB" id="A0AAD1RZL8"/>
<sequence>MAVTHTTTGVLAWGVQYLPTLAKAVCAAASQQQLSTTRRESPRKGAHRPRISGGCSLHEQRRNSPPADKDGRKDEHGKIYLHLSGSFCMRHEGPRRLPAHGRTPQTTCPLVTILGPASGFLGGPEKDVPGAASPVGPEGTKPLRYTGGREGGGASPLSVRPVLGETRGTRCHRAAQVMRGRCRGQRVLGLLWGVSGPGLDPECPRHHGALRRGLSPGGGQMDDWRPKGPHRPVPVVPGPCEPEDLLDGVIFGAKYLGSTQLQYEKNPATNTRMRQAQEAVDRVKAPEGESQPMTEVDVMVSTQRVKVLTADSQEALMDHPLQTISYTADIGSIVVIMARRKSPRSQEQPSGQKRSQRMLCHVFQSADAQMIAQAIGQAFGLAYQNFLLSEGGQPVTSEVDNCL</sequence>
<keyword evidence="2" id="KW-0677">Repeat</keyword>